<protein>
    <submittedName>
        <fullName evidence="1">Uncharacterized protein</fullName>
    </submittedName>
</protein>
<accession>A0A2R3Z4E9</accession>
<dbReference type="KEGG" id="grs:C7S20_07395"/>
<dbReference type="EMBL" id="CP028136">
    <property type="protein sequence ID" value="AVR45108.1"/>
    <property type="molecule type" value="Genomic_DNA"/>
</dbReference>
<keyword evidence="2" id="KW-1185">Reference proteome</keyword>
<sequence length="62" mass="7206">MRSFFINSDPAPHLFLPVTIDIRLCPNDFLLYNDGFTAGTKKNNIHLRKRLPGIKKLNVYIF</sequence>
<name>A0A2R3Z4E9_9FLAO</name>
<dbReference type="AlphaFoldDB" id="A0A2R3Z4E9"/>
<proteinExistence type="predicted"/>
<dbReference type="RefSeq" id="WP_107011886.1">
    <property type="nucleotide sequence ID" value="NZ_CP028136.1"/>
</dbReference>
<gene>
    <name evidence="1" type="ORF">C7S20_07395</name>
</gene>
<evidence type="ECO:0000313" key="2">
    <source>
        <dbReference type="Proteomes" id="UP000241507"/>
    </source>
</evidence>
<dbReference type="Proteomes" id="UP000241507">
    <property type="component" value="Chromosome"/>
</dbReference>
<evidence type="ECO:0000313" key="1">
    <source>
        <dbReference type="EMBL" id="AVR45108.1"/>
    </source>
</evidence>
<organism evidence="1 2">
    <name type="scientific">Christiangramia fulva</name>
    <dbReference type="NCBI Taxonomy" id="2126553"/>
    <lineage>
        <taxon>Bacteria</taxon>
        <taxon>Pseudomonadati</taxon>
        <taxon>Bacteroidota</taxon>
        <taxon>Flavobacteriia</taxon>
        <taxon>Flavobacteriales</taxon>
        <taxon>Flavobacteriaceae</taxon>
        <taxon>Christiangramia</taxon>
    </lineage>
</organism>
<reference evidence="2" key="1">
    <citation type="submission" date="2018-03" db="EMBL/GenBank/DDBJ databases">
        <title>Gramella fulva sp. nov., isolated from a dry surface of tidal flat.</title>
        <authorList>
            <person name="Hwang S.H."/>
            <person name="Hwang W.M."/>
            <person name="Kang K."/>
            <person name="Ahn T.-Y."/>
        </authorList>
    </citation>
    <scope>NUCLEOTIDE SEQUENCE [LARGE SCALE GENOMIC DNA]</scope>
    <source>
        <strain evidence="2">SH35</strain>
    </source>
</reference>